<keyword evidence="1" id="KW-0808">Transferase</keyword>
<evidence type="ECO:0000313" key="1">
    <source>
        <dbReference type="EMBL" id="MBD0849822.1"/>
    </source>
</evidence>
<sequence>MKKIIHIHTDYKFIVDSERYMGEIFVNEILILGTKNSSNSEYHDKAQFFDPHLEYLNEILTIVNSADALVIYSLDFYKSKIINRVDKRVKIIWRFFGTELYSRKLHLYLSTKSKSFVIPRLFKGQIKSIFRFIIQEEKWFYRAIRRTDAITCVFKEEYDYLIRHWDHLPKFIPLSLENRNYSKAIDFELDYPKKNTIVIGNSRAYYNNHLDILEIVERCKLDKKINIRLLFNYGAEDAYTHRVRQKVDDLERVTLLDSFIPPHEFIDFYGPVAAFVTNSYRQLALGNIFLALHKGVKVYLNKKNPTYTWFKEEGLYIYEIEHLKNDLETGRIHLTKNEIEHNLKCLNQLKEDHSKADFQLEVLQLLNN</sequence>
<protein>
    <submittedName>
        <fullName evidence="1">TDP-N-acetylfucosamine:lipid II N-acetylfucosaminyltransferase</fullName>
        <ecNumber evidence="1">2.4.1.325</ecNumber>
    </submittedName>
</protein>
<dbReference type="EC" id="2.4.1.325" evidence="1"/>
<dbReference type="SUPFAM" id="SSF53756">
    <property type="entry name" value="UDP-Glycosyltransferase/glycogen phosphorylase"/>
    <property type="match status" value="1"/>
</dbReference>
<comment type="caution">
    <text evidence="1">The sequence shown here is derived from an EMBL/GenBank/DDBJ whole genome shotgun (WGS) entry which is preliminary data.</text>
</comment>
<dbReference type="GO" id="GO:0102031">
    <property type="term" value="F:4-acetamido-4,6-dideoxy-D-galactose transferase activity"/>
    <property type="evidence" value="ECO:0007669"/>
    <property type="project" value="UniProtKB-EC"/>
</dbReference>
<reference evidence="1 2" key="1">
    <citation type="submission" date="2020-05" db="EMBL/GenBank/DDBJ databases">
        <title>The draft genome sequence of Maribacter arenosus CAU 1321.</title>
        <authorList>
            <person name="Mu L."/>
        </authorList>
    </citation>
    <scope>NUCLEOTIDE SEQUENCE [LARGE SCALE GENOMIC DNA]</scope>
    <source>
        <strain evidence="1 2">CAU 1321</strain>
    </source>
</reference>
<dbReference type="Proteomes" id="UP000598350">
    <property type="component" value="Unassembled WGS sequence"/>
</dbReference>
<organism evidence="1 2">
    <name type="scientific">Maribacter arenosus</name>
    <dbReference type="NCBI Taxonomy" id="1854708"/>
    <lineage>
        <taxon>Bacteria</taxon>
        <taxon>Pseudomonadati</taxon>
        <taxon>Bacteroidota</taxon>
        <taxon>Flavobacteriia</taxon>
        <taxon>Flavobacteriales</taxon>
        <taxon>Flavobacteriaceae</taxon>
        <taxon>Maribacter</taxon>
    </lineage>
</organism>
<keyword evidence="1" id="KW-0328">Glycosyltransferase</keyword>
<keyword evidence="2" id="KW-1185">Reference proteome</keyword>
<gene>
    <name evidence="1" type="ORF">HPE63_04005</name>
</gene>
<accession>A0ABR7VBA9</accession>
<dbReference type="EMBL" id="JABTCG010000001">
    <property type="protein sequence ID" value="MBD0849822.1"/>
    <property type="molecule type" value="Genomic_DNA"/>
</dbReference>
<dbReference type="RefSeq" id="WP_188312925.1">
    <property type="nucleotide sequence ID" value="NZ_JABTCG010000001.1"/>
</dbReference>
<proteinExistence type="predicted"/>
<evidence type="ECO:0000313" key="2">
    <source>
        <dbReference type="Proteomes" id="UP000598350"/>
    </source>
</evidence>
<name>A0ABR7VBA9_9FLAO</name>